<dbReference type="EMBL" id="CAKOFQ010007083">
    <property type="protein sequence ID" value="CAH1990228.1"/>
    <property type="molecule type" value="Genomic_DNA"/>
</dbReference>
<evidence type="ECO:0000256" key="2">
    <source>
        <dbReference type="ARBA" id="ARBA00010701"/>
    </source>
</evidence>
<dbReference type="GO" id="GO:0017171">
    <property type="term" value="F:serine hydrolase activity"/>
    <property type="evidence" value="ECO:0007669"/>
    <property type="project" value="TreeGrafter"/>
</dbReference>
<reference evidence="7" key="1">
    <citation type="submission" date="2022-03" db="EMBL/GenBank/DDBJ databases">
        <authorList>
            <person name="Sayadi A."/>
        </authorList>
    </citation>
    <scope>NUCLEOTIDE SEQUENCE</scope>
</reference>
<dbReference type="OrthoDB" id="199913at2759"/>
<evidence type="ECO:0000256" key="3">
    <source>
        <dbReference type="ARBA" id="ARBA00022525"/>
    </source>
</evidence>
<evidence type="ECO:0000313" key="8">
    <source>
        <dbReference type="Proteomes" id="UP001152888"/>
    </source>
</evidence>
<dbReference type="InterPro" id="IPR000734">
    <property type="entry name" value="TAG_lipase"/>
</dbReference>
<dbReference type="CDD" id="cd00707">
    <property type="entry name" value="Pancreat_lipase_like"/>
    <property type="match status" value="1"/>
</dbReference>
<comment type="similarity">
    <text evidence="2 4">Belongs to the AB hydrolase superfamily. Lipase family.</text>
</comment>
<dbReference type="GO" id="GO:0016298">
    <property type="term" value="F:lipase activity"/>
    <property type="evidence" value="ECO:0007669"/>
    <property type="project" value="InterPro"/>
</dbReference>
<comment type="caution">
    <text evidence="7">The sequence shown here is derived from an EMBL/GenBank/DDBJ whole genome shotgun (WGS) entry which is preliminary data.</text>
</comment>
<sequence>MVVFWGSWLVVFGLLCTSIKCQIVPDTEDYQNFPLPFKISPGAELNPYRRQQALSFGACKIHFDMKCPNDDITFYLYTKRQPQTAESVILGSRLLESNLRDTHFDPRKPTKIIIHGYNSDMDLSALVEIRKEYLKTQDNNIFTVDWSPLAQGPCYPGALWNIRHVGKCSAQLVERIREFGAEDIHVIGFSLGAHVANFLAISLRPYLLPRITGLDPALPGFVTANTDEKLDKSDAHFVDVYHTNAFMQGKAEESGHVDFYVNGGVLQPGCWAEPRFFACNHHRAPIYFAESINTHKGFWGWPCPSYLTFITGSCPPLDPQVIMGEFVNSTSQGVYLVITESVPPYAAGKYEGPSIEIIKEGPTDWEKYENEILDNADELQYLDRDLYDTDTTSTTSRPFFKGIREGLGRFFEHTLG</sequence>
<protein>
    <recommendedName>
        <fullName evidence="6">Lipase domain-containing protein</fullName>
    </recommendedName>
</protein>
<keyword evidence="8" id="KW-1185">Reference proteome</keyword>
<dbReference type="PANTHER" id="PTHR11610">
    <property type="entry name" value="LIPASE"/>
    <property type="match status" value="1"/>
</dbReference>
<dbReference type="Gene3D" id="3.40.50.1820">
    <property type="entry name" value="alpha/beta hydrolase"/>
    <property type="match status" value="1"/>
</dbReference>
<keyword evidence="3" id="KW-0964">Secreted</keyword>
<dbReference type="PANTHER" id="PTHR11610:SF151">
    <property type="entry name" value="PHOSPHOLIPASE A1 MEMBER A-LIKE PROTEIN"/>
    <property type="match status" value="1"/>
</dbReference>
<proteinExistence type="inferred from homology"/>
<gene>
    <name evidence="7" type="ORF">ACAOBT_LOCUS19527</name>
</gene>
<dbReference type="PRINTS" id="PR00821">
    <property type="entry name" value="TAGLIPASE"/>
</dbReference>
<keyword evidence="5" id="KW-0732">Signal</keyword>
<evidence type="ECO:0000256" key="4">
    <source>
        <dbReference type="RuleBase" id="RU004262"/>
    </source>
</evidence>
<dbReference type="AlphaFoldDB" id="A0A9P0PL23"/>
<dbReference type="InterPro" id="IPR029058">
    <property type="entry name" value="AB_hydrolase_fold"/>
</dbReference>
<evidence type="ECO:0000313" key="7">
    <source>
        <dbReference type="EMBL" id="CAH1990228.1"/>
    </source>
</evidence>
<dbReference type="GO" id="GO:0016042">
    <property type="term" value="P:lipid catabolic process"/>
    <property type="evidence" value="ECO:0007669"/>
    <property type="project" value="TreeGrafter"/>
</dbReference>
<organism evidence="7 8">
    <name type="scientific">Acanthoscelides obtectus</name>
    <name type="common">Bean weevil</name>
    <name type="synonym">Bruchus obtectus</name>
    <dbReference type="NCBI Taxonomy" id="200917"/>
    <lineage>
        <taxon>Eukaryota</taxon>
        <taxon>Metazoa</taxon>
        <taxon>Ecdysozoa</taxon>
        <taxon>Arthropoda</taxon>
        <taxon>Hexapoda</taxon>
        <taxon>Insecta</taxon>
        <taxon>Pterygota</taxon>
        <taxon>Neoptera</taxon>
        <taxon>Endopterygota</taxon>
        <taxon>Coleoptera</taxon>
        <taxon>Polyphaga</taxon>
        <taxon>Cucujiformia</taxon>
        <taxon>Chrysomeloidea</taxon>
        <taxon>Chrysomelidae</taxon>
        <taxon>Bruchinae</taxon>
        <taxon>Bruchini</taxon>
        <taxon>Acanthoscelides</taxon>
    </lineage>
</organism>
<feature type="signal peptide" evidence="5">
    <location>
        <begin position="1"/>
        <end position="21"/>
    </location>
</feature>
<dbReference type="Proteomes" id="UP001152888">
    <property type="component" value="Unassembled WGS sequence"/>
</dbReference>
<dbReference type="FunFam" id="3.40.50.1820:FF:000076">
    <property type="entry name" value="phospholipase A1"/>
    <property type="match status" value="1"/>
</dbReference>
<dbReference type="SUPFAM" id="SSF53474">
    <property type="entry name" value="alpha/beta-Hydrolases"/>
    <property type="match status" value="1"/>
</dbReference>
<comment type="subcellular location">
    <subcellularLocation>
        <location evidence="1">Secreted</location>
    </subcellularLocation>
</comment>
<feature type="domain" description="Lipase" evidence="6">
    <location>
        <begin position="69"/>
        <end position="316"/>
    </location>
</feature>
<dbReference type="InterPro" id="IPR033906">
    <property type="entry name" value="Lipase_N"/>
</dbReference>
<dbReference type="Pfam" id="PF00151">
    <property type="entry name" value="Lipase"/>
    <property type="match status" value="1"/>
</dbReference>
<evidence type="ECO:0000256" key="1">
    <source>
        <dbReference type="ARBA" id="ARBA00004613"/>
    </source>
</evidence>
<dbReference type="GO" id="GO:0005615">
    <property type="term" value="C:extracellular space"/>
    <property type="evidence" value="ECO:0007669"/>
    <property type="project" value="TreeGrafter"/>
</dbReference>
<name>A0A9P0PL23_ACAOB</name>
<evidence type="ECO:0000259" key="6">
    <source>
        <dbReference type="Pfam" id="PF00151"/>
    </source>
</evidence>
<feature type="chain" id="PRO_5040447818" description="Lipase domain-containing protein" evidence="5">
    <location>
        <begin position="22"/>
        <end position="416"/>
    </location>
</feature>
<dbReference type="InterPro" id="IPR013818">
    <property type="entry name" value="Lipase"/>
</dbReference>
<evidence type="ECO:0000256" key="5">
    <source>
        <dbReference type="SAM" id="SignalP"/>
    </source>
</evidence>
<accession>A0A9P0PL23</accession>